<proteinExistence type="predicted"/>
<dbReference type="KEGG" id="cvn:111133269"/>
<gene>
    <name evidence="3" type="primary">LOC111133269</name>
</gene>
<name>A0A8B8E961_CRAVI</name>
<evidence type="ECO:0000313" key="2">
    <source>
        <dbReference type="Proteomes" id="UP000694844"/>
    </source>
</evidence>
<feature type="compositionally biased region" description="Basic and acidic residues" evidence="1">
    <location>
        <begin position="1"/>
        <end position="29"/>
    </location>
</feature>
<organism evidence="2 3">
    <name type="scientific">Crassostrea virginica</name>
    <name type="common">Eastern oyster</name>
    <dbReference type="NCBI Taxonomy" id="6565"/>
    <lineage>
        <taxon>Eukaryota</taxon>
        <taxon>Metazoa</taxon>
        <taxon>Spiralia</taxon>
        <taxon>Lophotrochozoa</taxon>
        <taxon>Mollusca</taxon>
        <taxon>Bivalvia</taxon>
        <taxon>Autobranchia</taxon>
        <taxon>Pteriomorphia</taxon>
        <taxon>Ostreida</taxon>
        <taxon>Ostreoidea</taxon>
        <taxon>Ostreidae</taxon>
        <taxon>Crassostrea</taxon>
    </lineage>
</organism>
<feature type="compositionally biased region" description="Polar residues" evidence="1">
    <location>
        <begin position="47"/>
        <end position="63"/>
    </location>
</feature>
<evidence type="ECO:0000256" key="1">
    <source>
        <dbReference type="SAM" id="MobiDB-lite"/>
    </source>
</evidence>
<dbReference type="Proteomes" id="UP000694844">
    <property type="component" value="Chromosome 5"/>
</dbReference>
<feature type="compositionally biased region" description="Polar residues" evidence="1">
    <location>
        <begin position="73"/>
        <end position="89"/>
    </location>
</feature>
<sequence length="173" mass="19080">MTTKDGADQEMEHTDRNRTPAGEGEKDPADLIGETLMNLLSLAQMLQRSPQKLLSPPESSQPQGVPPLATGSLMPTQTLSNKESSQISTTVNTESKCLPAGLICLNQKSKVCGHVHGAQKPEEEQQTQMERKEIKEIKENHADLQEHRPLVSRNILVRLPKATKSTKACYAWS</sequence>
<reference evidence="3" key="1">
    <citation type="submission" date="2025-08" db="UniProtKB">
        <authorList>
            <consortium name="RefSeq"/>
        </authorList>
    </citation>
    <scope>IDENTIFICATION</scope>
    <source>
        <tissue evidence="3">Whole sample</tissue>
    </source>
</reference>
<keyword evidence="2" id="KW-1185">Reference proteome</keyword>
<accession>A0A8B8E961</accession>
<evidence type="ECO:0000313" key="3">
    <source>
        <dbReference type="RefSeq" id="XP_022337187.1"/>
    </source>
</evidence>
<feature type="region of interest" description="Disordered" evidence="1">
    <location>
        <begin position="47"/>
        <end position="89"/>
    </location>
</feature>
<dbReference type="GeneID" id="111133269"/>
<protein>
    <submittedName>
        <fullName evidence="3">Uncharacterized protein LOC111133269</fullName>
    </submittedName>
</protein>
<feature type="region of interest" description="Disordered" evidence="1">
    <location>
        <begin position="1"/>
        <end position="33"/>
    </location>
</feature>
<dbReference type="AlphaFoldDB" id="A0A8B8E961"/>
<dbReference type="RefSeq" id="XP_022337187.1">
    <property type="nucleotide sequence ID" value="XM_022481479.1"/>
</dbReference>